<keyword evidence="1" id="KW-1133">Transmembrane helix</keyword>
<feature type="transmembrane region" description="Helical" evidence="1">
    <location>
        <begin position="105"/>
        <end position="124"/>
    </location>
</feature>
<dbReference type="Proteomes" id="UP001498771">
    <property type="component" value="Unassembled WGS sequence"/>
</dbReference>
<reference evidence="2 3" key="1">
    <citation type="submission" date="2024-03" db="EMBL/GenBank/DDBJ databases">
        <title>Genome-scale model development and genomic sequencing of the oleaginous clade Lipomyces.</title>
        <authorList>
            <consortium name="Lawrence Berkeley National Laboratory"/>
            <person name="Czajka J.J."/>
            <person name="Han Y."/>
            <person name="Kim J."/>
            <person name="Mondo S.J."/>
            <person name="Hofstad B.A."/>
            <person name="Robles A."/>
            <person name="Haridas S."/>
            <person name="Riley R."/>
            <person name="LaButti K."/>
            <person name="Pangilinan J."/>
            <person name="Andreopoulos W."/>
            <person name="Lipzen A."/>
            <person name="Yan J."/>
            <person name="Wang M."/>
            <person name="Ng V."/>
            <person name="Grigoriev I.V."/>
            <person name="Spatafora J.W."/>
            <person name="Magnuson J.K."/>
            <person name="Baker S.E."/>
            <person name="Pomraning K.R."/>
        </authorList>
    </citation>
    <scope>NUCLEOTIDE SEQUENCE [LARGE SCALE GENOMIC DNA]</scope>
    <source>
        <strain evidence="2 3">Phaff 52-87</strain>
    </source>
</reference>
<accession>A0ABR1F6C0</accession>
<evidence type="ECO:0000313" key="3">
    <source>
        <dbReference type="Proteomes" id="UP001498771"/>
    </source>
</evidence>
<protein>
    <submittedName>
        <fullName evidence="2">Uncharacterized protein</fullName>
    </submittedName>
</protein>
<keyword evidence="1" id="KW-0812">Transmembrane</keyword>
<sequence>METPNPQPCLALISTGLVYNTTPLGTSLPCPSSTFSTHRPTSSLAMEYSASHSRRQMRSARSLLPAVFVSWIVPFPAACASAILARSGYFTAFEFAREVSYRTSIAFFALQLMSLVGVLALIRMTGNKMRYFYCLTFVFIVLICSLSQYRDSLAVLASNIFSHFSSVPDSESSELAKKKTLEAVHKFCFVVTPYAVAEYVATLLPRSSTRTSTRSTRSSLPASPATTKTKRAWTTSKSISYGYFVSLYYRGLASCVDLFFYSNLFGDTIVCAKSVVLMQFKFHNWRSELYFGFLFYFSFTYVICLGARLHSYTPIMSSVIISLTLCYTLAAPWYSSGSGILNMSLDVR</sequence>
<dbReference type="EMBL" id="JBBJBU010000005">
    <property type="protein sequence ID" value="KAK7205386.1"/>
    <property type="molecule type" value="Genomic_DNA"/>
</dbReference>
<feature type="transmembrane region" description="Helical" evidence="1">
    <location>
        <begin position="131"/>
        <end position="149"/>
    </location>
</feature>
<name>A0ABR1F6C0_9ASCO</name>
<organism evidence="2 3">
    <name type="scientific">Myxozyma melibiosi</name>
    <dbReference type="NCBI Taxonomy" id="54550"/>
    <lineage>
        <taxon>Eukaryota</taxon>
        <taxon>Fungi</taxon>
        <taxon>Dikarya</taxon>
        <taxon>Ascomycota</taxon>
        <taxon>Saccharomycotina</taxon>
        <taxon>Lipomycetes</taxon>
        <taxon>Lipomycetales</taxon>
        <taxon>Lipomycetaceae</taxon>
        <taxon>Myxozyma</taxon>
    </lineage>
</organism>
<gene>
    <name evidence="2" type="ORF">BZA70DRAFT_155073</name>
</gene>
<proteinExistence type="predicted"/>
<dbReference type="GeneID" id="90035249"/>
<comment type="caution">
    <text evidence="2">The sequence shown here is derived from an EMBL/GenBank/DDBJ whole genome shotgun (WGS) entry which is preliminary data.</text>
</comment>
<keyword evidence="1" id="KW-0472">Membrane</keyword>
<feature type="transmembrane region" description="Helical" evidence="1">
    <location>
        <begin position="315"/>
        <end position="334"/>
    </location>
</feature>
<feature type="transmembrane region" description="Helical" evidence="1">
    <location>
        <begin position="289"/>
        <end position="309"/>
    </location>
</feature>
<evidence type="ECO:0000256" key="1">
    <source>
        <dbReference type="SAM" id="Phobius"/>
    </source>
</evidence>
<keyword evidence="3" id="KW-1185">Reference proteome</keyword>
<evidence type="ECO:0000313" key="2">
    <source>
        <dbReference type="EMBL" id="KAK7205386.1"/>
    </source>
</evidence>
<dbReference type="RefSeq" id="XP_064768419.1">
    <property type="nucleotide sequence ID" value="XM_064909737.1"/>
</dbReference>
<feature type="transmembrane region" description="Helical" evidence="1">
    <location>
        <begin position="63"/>
        <end position="85"/>
    </location>
</feature>